<reference evidence="1" key="1">
    <citation type="submission" date="2024-01" db="EMBL/GenBank/DDBJ databases">
        <authorList>
            <person name="Webb A."/>
        </authorList>
    </citation>
    <scope>NUCLEOTIDE SEQUENCE</scope>
    <source>
        <strain evidence="1">Pm1</strain>
    </source>
</reference>
<evidence type="ECO:0000313" key="1">
    <source>
        <dbReference type="EMBL" id="CAK7894463.1"/>
    </source>
</evidence>
<protein>
    <submittedName>
        <fullName evidence="1">Uncharacterized protein</fullName>
    </submittedName>
</protein>
<dbReference type="Proteomes" id="UP001162060">
    <property type="component" value="Unassembled WGS sequence"/>
</dbReference>
<organism evidence="1 2">
    <name type="scientific">Peronospora matthiolae</name>
    <dbReference type="NCBI Taxonomy" id="2874970"/>
    <lineage>
        <taxon>Eukaryota</taxon>
        <taxon>Sar</taxon>
        <taxon>Stramenopiles</taxon>
        <taxon>Oomycota</taxon>
        <taxon>Peronosporomycetes</taxon>
        <taxon>Peronosporales</taxon>
        <taxon>Peronosporaceae</taxon>
        <taxon>Peronospora</taxon>
    </lineage>
</organism>
<proteinExistence type="predicted"/>
<name>A0AAV1SZE4_9STRA</name>
<gene>
    <name evidence="1" type="ORF">PM001_LOCUS804</name>
</gene>
<dbReference type="AlphaFoldDB" id="A0AAV1SZE4"/>
<comment type="caution">
    <text evidence="1">The sequence shown here is derived from an EMBL/GenBank/DDBJ whole genome shotgun (WGS) entry which is preliminary data.</text>
</comment>
<sequence>MEMTSSVMRFALATYFMKQSGRSCPSEVYDTSSWALSSSPSSTFGTPPTPALCPEDETELSPEFSDVVSTHLSTLRKLLVEQRLQEWSEGIMGLREYVATNGLVEALVTLLVRLLEKQEQDAVSIVQVIEHICFEKNGEPSEVFDQLMDLIFEALRHSCENKNRSVAFWLLRAINGVVDGLHQHQGQKYRVSPQHQLRLDSQELGEMITKVIHDCLAKSANIAAKT</sequence>
<evidence type="ECO:0000313" key="2">
    <source>
        <dbReference type="Proteomes" id="UP001162060"/>
    </source>
</evidence>
<accession>A0AAV1SZE4</accession>
<dbReference type="EMBL" id="CAKLBY020000004">
    <property type="protein sequence ID" value="CAK7894463.1"/>
    <property type="molecule type" value="Genomic_DNA"/>
</dbReference>